<dbReference type="Gene3D" id="1.25.40.10">
    <property type="entry name" value="Tetratricopeptide repeat domain"/>
    <property type="match status" value="1"/>
</dbReference>
<dbReference type="AlphaFoldDB" id="A0A3B1AYE3"/>
<dbReference type="InterPro" id="IPR011990">
    <property type="entry name" value="TPR-like_helical_dom_sf"/>
</dbReference>
<feature type="non-terminal residue" evidence="4">
    <location>
        <position position="492"/>
    </location>
</feature>
<dbReference type="Gene3D" id="1.10.10.10">
    <property type="entry name" value="Winged helix-like DNA-binding domain superfamily/Winged helix DNA-binding domain"/>
    <property type="match status" value="1"/>
</dbReference>
<evidence type="ECO:0000256" key="2">
    <source>
        <dbReference type="ARBA" id="ARBA00023163"/>
    </source>
</evidence>
<keyword evidence="2" id="KW-0804">Transcription</keyword>
<dbReference type="SMART" id="SM01043">
    <property type="entry name" value="BTAD"/>
    <property type="match status" value="1"/>
</dbReference>
<protein>
    <submittedName>
        <fullName evidence="4">Diguanylate cyclase/phosphodiesterase (GGDEF &amp; EAL domains) with PAS/PAC sensor(S)</fullName>
    </submittedName>
</protein>
<dbReference type="SUPFAM" id="SSF48452">
    <property type="entry name" value="TPR-like"/>
    <property type="match status" value="1"/>
</dbReference>
<dbReference type="Pfam" id="PF03704">
    <property type="entry name" value="BTAD"/>
    <property type="match status" value="1"/>
</dbReference>
<evidence type="ECO:0000256" key="1">
    <source>
        <dbReference type="ARBA" id="ARBA00023015"/>
    </source>
</evidence>
<dbReference type="InterPro" id="IPR016032">
    <property type="entry name" value="Sig_transdc_resp-reg_C-effctor"/>
</dbReference>
<gene>
    <name evidence="4" type="ORF">MNBD_ALPHA03-799</name>
</gene>
<dbReference type="Gene3D" id="3.40.50.10070">
    <property type="entry name" value="TolB, N-terminal domain"/>
    <property type="match status" value="1"/>
</dbReference>
<accession>A0A3B1AYE3</accession>
<name>A0A3B1AYE3_9ZZZZ</name>
<sequence length="492" mass="54361">MATKSGSKGKGSRKAVLGIVGGTTLTLAGERLFHGKRKILALISYMVLSPQENVSREFLAGLLWSDVSDTQAGDSLRQLFVELRRVFRQSDFPLLTIYKDTVTTNRELVETDIDVIFQHLSEGKVTKLLASKASLSADILYGFDDLSSNFSQWLFDFRAAFHDRLMRGLQDGYQSEKFSATSRQQMAEIAIGLDAVHEESHRFAMHLAASNGDIGTALQVYKKLYDALDEELGMEPSAKTQALVVKIKTGYFDGTHSFESPGPGIISKSTAHAHPLAPGIPTVAVLPFTTLGPDPVPRYFSMGILEDTVCQLATLREPRVISSNSTRNIDGNESDANAKLIAMGANYFVCGSINKSGDNYHLSVQLSDIKSGIVEWAKVYDTTGDKLFEVQNEIARSISQKLVPSLRLAELRRTDSSRAENLTAYHLTLRGRDLAFRLERDTYDEAGDLLRLACQKDPRFAPTFVALADWYSVKLGQGWSLDAAQDQMLLEK</sequence>
<dbReference type="SUPFAM" id="SSF46894">
    <property type="entry name" value="C-terminal effector domain of the bipartite response regulators"/>
    <property type="match status" value="1"/>
</dbReference>
<dbReference type="GO" id="GO:0003677">
    <property type="term" value="F:DNA binding"/>
    <property type="evidence" value="ECO:0007669"/>
    <property type="project" value="InterPro"/>
</dbReference>
<dbReference type="InterPro" id="IPR036388">
    <property type="entry name" value="WH-like_DNA-bd_sf"/>
</dbReference>
<proteinExistence type="predicted"/>
<dbReference type="PANTHER" id="PTHR35807">
    <property type="entry name" value="TRANSCRIPTIONAL REGULATOR REDD-RELATED"/>
    <property type="match status" value="1"/>
</dbReference>
<evidence type="ECO:0000259" key="3">
    <source>
        <dbReference type="SMART" id="SM01043"/>
    </source>
</evidence>
<dbReference type="InterPro" id="IPR005158">
    <property type="entry name" value="BTAD"/>
</dbReference>
<evidence type="ECO:0000313" key="4">
    <source>
        <dbReference type="EMBL" id="VAX08832.1"/>
    </source>
</evidence>
<feature type="domain" description="Bacterial transcriptional activator" evidence="3">
    <location>
        <begin position="111"/>
        <end position="248"/>
    </location>
</feature>
<dbReference type="EMBL" id="UOFW01000248">
    <property type="protein sequence ID" value="VAX08832.1"/>
    <property type="molecule type" value="Genomic_DNA"/>
</dbReference>
<dbReference type="PANTHER" id="PTHR35807:SF1">
    <property type="entry name" value="TRANSCRIPTIONAL REGULATOR REDD"/>
    <property type="match status" value="1"/>
</dbReference>
<dbReference type="GO" id="GO:0006355">
    <property type="term" value="P:regulation of DNA-templated transcription"/>
    <property type="evidence" value="ECO:0007669"/>
    <property type="project" value="InterPro"/>
</dbReference>
<dbReference type="InterPro" id="IPR051677">
    <property type="entry name" value="AfsR-DnrI-RedD_regulator"/>
</dbReference>
<keyword evidence="1" id="KW-0805">Transcription regulation</keyword>
<reference evidence="4" key="1">
    <citation type="submission" date="2018-06" db="EMBL/GenBank/DDBJ databases">
        <authorList>
            <person name="Zhirakovskaya E."/>
        </authorList>
    </citation>
    <scope>NUCLEOTIDE SEQUENCE</scope>
</reference>
<organism evidence="4">
    <name type="scientific">hydrothermal vent metagenome</name>
    <dbReference type="NCBI Taxonomy" id="652676"/>
    <lineage>
        <taxon>unclassified sequences</taxon>
        <taxon>metagenomes</taxon>
        <taxon>ecological metagenomes</taxon>
    </lineage>
</organism>